<sequence length="228" mass="25579">MDRPNFNNLTPLHSSGLTQLSSYSESSISSTATAPNLPGAGRTVGQALDRLGTRFESLLNSRASQFGFQKKSSSQNARFAQRSRQHHETFLARQDSISSVSTNATAPNLPGAGRTVGLLMDFLGLHLEFFMNMRAQRFGLGPEAIAQEIRLLRKHHDTSILERHEMSTVELNRSEARTLKKLCKKLLKYARFVACNHNKAFLSFSRIKVESYRYPISGPRGNNKPDRR</sequence>
<organism evidence="1 2">
    <name type="scientific">Schizopora paradoxa</name>
    <dbReference type="NCBI Taxonomy" id="27342"/>
    <lineage>
        <taxon>Eukaryota</taxon>
        <taxon>Fungi</taxon>
        <taxon>Dikarya</taxon>
        <taxon>Basidiomycota</taxon>
        <taxon>Agaricomycotina</taxon>
        <taxon>Agaricomycetes</taxon>
        <taxon>Hymenochaetales</taxon>
        <taxon>Schizoporaceae</taxon>
        <taxon>Schizopora</taxon>
    </lineage>
</organism>
<evidence type="ECO:0000313" key="1">
    <source>
        <dbReference type="EMBL" id="KLO06125.1"/>
    </source>
</evidence>
<reference evidence="1 2" key="1">
    <citation type="submission" date="2015-04" db="EMBL/GenBank/DDBJ databases">
        <title>Complete genome sequence of Schizopora paradoxa KUC8140, a cosmopolitan wood degrader in East Asia.</title>
        <authorList>
            <consortium name="DOE Joint Genome Institute"/>
            <person name="Min B."/>
            <person name="Park H."/>
            <person name="Jang Y."/>
            <person name="Kim J.-J."/>
            <person name="Kim K.H."/>
            <person name="Pangilinan J."/>
            <person name="Lipzen A."/>
            <person name="Riley R."/>
            <person name="Grigoriev I.V."/>
            <person name="Spatafora J.W."/>
            <person name="Choi I.-G."/>
        </authorList>
    </citation>
    <scope>NUCLEOTIDE SEQUENCE [LARGE SCALE GENOMIC DNA]</scope>
    <source>
        <strain evidence="1 2">KUC8140</strain>
    </source>
</reference>
<evidence type="ECO:0000313" key="2">
    <source>
        <dbReference type="Proteomes" id="UP000053477"/>
    </source>
</evidence>
<dbReference type="AlphaFoldDB" id="A0A0H2R2Y4"/>
<name>A0A0H2R2Y4_9AGAM</name>
<dbReference type="EMBL" id="KQ086235">
    <property type="protein sequence ID" value="KLO06125.1"/>
    <property type="molecule type" value="Genomic_DNA"/>
</dbReference>
<dbReference type="Proteomes" id="UP000053477">
    <property type="component" value="Unassembled WGS sequence"/>
</dbReference>
<keyword evidence="2" id="KW-1185">Reference proteome</keyword>
<gene>
    <name evidence="1" type="ORF">SCHPADRAFT_699894</name>
</gene>
<dbReference type="OrthoDB" id="3066495at2759"/>
<protein>
    <submittedName>
        <fullName evidence="1">Uncharacterized protein</fullName>
    </submittedName>
</protein>
<proteinExistence type="predicted"/>
<dbReference type="InParanoid" id="A0A0H2R2Y4"/>
<accession>A0A0H2R2Y4</accession>